<dbReference type="PROSITE" id="PS51257">
    <property type="entry name" value="PROKAR_LIPOPROTEIN"/>
    <property type="match status" value="1"/>
</dbReference>
<dbReference type="Proteomes" id="UP001464378">
    <property type="component" value="Unassembled WGS sequence"/>
</dbReference>
<dbReference type="Gene3D" id="3.40.50.2300">
    <property type="match status" value="2"/>
</dbReference>
<gene>
    <name evidence="2" type="ORF">WMO64_08200</name>
</gene>
<sequence>MKKLNLKSIAALTAAAAMTLSLTACTQTGGDTGGAGNTAQQSGGKTYNVAVVKQMDHASLDEIANAITARLDEIAAEQGVTIHYEVSSGQNDQSVLRQLGDQAIADGVDVIIPIATTAAQVMAVCAEETKTPVVFAAISYPDTADLTGIDYVTGTSDALDTNLIMDMMLAQNPNVSKVGLLYSLSEPNSQVPIAEAKEYLDGKGIAYEEATANTNDEVIAAASSLIADGVDAVFTPTDNVIMSAELAIYEDFIEAGIPHYTGADSFVRNGAFATCGVNYTDLGAQTADLAYKAVTEGMDAMEDYYQVSGGIITVNSETADALGIDYSVFDSMGQVTTVTTTED</sequence>
<evidence type="ECO:0000256" key="1">
    <source>
        <dbReference type="SAM" id="SignalP"/>
    </source>
</evidence>
<dbReference type="SUPFAM" id="SSF53822">
    <property type="entry name" value="Periplasmic binding protein-like I"/>
    <property type="match status" value="1"/>
</dbReference>
<keyword evidence="3" id="KW-1185">Reference proteome</keyword>
<keyword evidence="1" id="KW-0732">Signal</keyword>
<dbReference type="RefSeq" id="WP_294517783.1">
    <property type="nucleotide sequence ID" value="NZ_JBBMFK010000011.1"/>
</dbReference>
<dbReference type="EMBL" id="JBBMFK010000011">
    <property type="protein sequence ID" value="MEQ2443451.1"/>
    <property type="molecule type" value="Genomic_DNA"/>
</dbReference>
<name>A0ABV1E809_9FIRM</name>
<dbReference type="Pfam" id="PF04392">
    <property type="entry name" value="ABC_sub_bind"/>
    <property type="match status" value="1"/>
</dbReference>
<dbReference type="InterPro" id="IPR028082">
    <property type="entry name" value="Peripla_BP_I"/>
</dbReference>
<comment type="caution">
    <text evidence="2">The sequence shown here is derived from an EMBL/GenBank/DDBJ whole genome shotgun (WGS) entry which is preliminary data.</text>
</comment>
<evidence type="ECO:0000313" key="2">
    <source>
        <dbReference type="EMBL" id="MEQ2443451.1"/>
    </source>
</evidence>
<dbReference type="PANTHER" id="PTHR35271">
    <property type="entry name" value="ABC TRANSPORTER, SUBSTRATE-BINDING LIPOPROTEIN-RELATED"/>
    <property type="match status" value="1"/>
</dbReference>
<proteinExistence type="predicted"/>
<dbReference type="PANTHER" id="PTHR35271:SF1">
    <property type="entry name" value="ABC TRANSPORTER, SUBSTRATE-BINDING LIPOPROTEIN"/>
    <property type="match status" value="1"/>
</dbReference>
<accession>A0ABV1E809</accession>
<protein>
    <submittedName>
        <fullName evidence="2">ABC transporter substrate-binding protein</fullName>
    </submittedName>
</protein>
<dbReference type="InterPro" id="IPR007487">
    <property type="entry name" value="ABC_transpt-TYRBP-like"/>
</dbReference>
<dbReference type="CDD" id="cd06325">
    <property type="entry name" value="PBP1_ABC_unchar_transporter"/>
    <property type="match status" value="1"/>
</dbReference>
<feature type="chain" id="PRO_5046003322" evidence="1">
    <location>
        <begin position="27"/>
        <end position="343"/>
    </location>
</feature>
<feature type="signal peptide" evidence="1">
    <location>
        <begin position="1"/>
        <end position="26"/>
    </location>
</feature>
<evidence type="ECO:0000313" key="3">
    <source>
        <dbReference type="Proteomes" id="UP001464378"/>
    </source>
</evidence>
<reference evidence="2 3" key="1">
    <citation type="submission" date="2024-03" db="EMBL/GenBank/DDBJ databases">
        <title>Human intestinal bacterial collection.</title>
        <authorList>
            <person name="Pauvert C."/>
            <person name="Hitch T.C.A."/>
            <person name="Clavel T."/>
        </authorList>
    </citation>
    <scope>NUCLEOTIDE SEQUENCE [LARGE SCALE GENOMIC DNA]</scope>
    <source>
        <strain evidence="2 3">CLA-AP-H29</strain>
    </source>
</reference>
<organism evidence="2 3">
    <name type="scientific">Pseudoflavonifractor intestinihominis</name>
    <dbReference type="NCBI Taxonomy" id="3133171"/>
    <lineage>
        <taxon>Bacteria</taxon>
        <taxon>Bacillati</taxon>
        <taxon>Bacillota</taxon>
        <taxon>Clostridia</taxon>
        <taxon>Eubacteriales</taxon>
        <taxon>Oscillospiraceae</taxon>
        <taxon>Pseudoflavonifractor</taxon>
    </lineage>
</organism>